<dbReference type="Proteomes" id="UP001152320">
    <property type="component" value="Chromosome 1"/>
</dbReference>
<protein>
    <recommendedName>
        <fullName evidence="1">Transposable element P transposase-like GTP-binding insertion domain-containing protein</fullName>
    </recommendedName>
</protein>
<accession>A0A9Q1CNK8</accession>
<comment type="caution">
    <text evidence="2">The sequence shown here is derived from an EMBL/GenBank/DDBJ whole genome shotgun (WGS) entry which is preliminary data.</text>
</comment>
<name>A0A9Q1CNK8_HOLLE</name>
<reference evidence="2" key="1">
    <citation type="submission" date="2021-10" db="EMBL/GenBank/DDBJ databases">
        <title>Tropical sea cucumber genome reveals ecological adaptation and Cuvierian tubules defense mechanism.</title>
        <authorList>
            <person name="Chen T."/>
        </authorList>
    </citation>
    <scope>NUCLEOTIDE SEQUENCE</scope>
    <source>
        <strain evidence="2">Nanhai2018</strain>
        <tissue evidence="2">Muscle</tissue>
    </source>
</reference>
<evidence type="ECO:0000259" key="1">
    <source>
        <dbReference type="Pfam" id="PF21788"/>
    </source>
</evidence>
<dbReference type="AlphaFoldDB" id="A0A9Q1CNK8"/>
<evidence type="ECO:0000313" key="2">
    <source>
        <dbReference type="EMBL" id="KAJ8048023.1"/>
    </source>
</evidence>
<feature type="domain" description="Transposable element P transposase-like GTP-binding insertion" evidence="1">
    <location>
        <begin position="17"/>
        <end position="81"/>
    </location>
</feature>
<keyword evidence="3" id="KW-1185">Reference proteome</keyword>
<dbReference type="EMBL" id="JAIZAY010000001">
    <property type="protein sequence ID" value="KAJ8048023.1"/>
    <property type="molecule type" value="Genomic_DNA"/>
</dbReference>
<sequence length="90" mass="10100">MELYEWDQGSHRGTPGLRLVLKLSYEHLHLTPGLRMKVSLAAQVMSKTVANALEMTRKHGLQSTIFIRNVNKFFDCPSVGQTTSRAVTAK</sequence>
<dbReference type="OrthoDB" id="10063305at2759"/>
<dbReference type="InterPro" id="IPR048366">
    <property type="entry name" value="TNP-like_GBD"/>
</dbReference>
<gene>
    <name evidence="2" type="ORF">HOLleu_00177</name>
</gene>
<proteinExistence type="predicted"/>
<organism evidence="2 3">
    <name type="scientific">Holothuria leucospilota</name>
    <name type="common">Black long sea cucumber</name>
    <name type="synonym">Mertensiothuria leucospilota</name>
    <dbReference type="NCBI Taxonomy" id="206669"/>
    <lineage>
        <taxon>Eukaryota</taxon>
        <taxon>Metazoa</taxon>
        <taxon>Echinodermata</taxon>
        <taxon>Eleutherozoa</taxon>
        <taxon>Echinozoa</taxon>
        <taxon>Holothuroidea</taxon>
        <taxon>Aspidochirotacea</taxon>
        <taxon>Aspidochirotida</taxon>
        <taxon>Holothuriidae</taxon>
        <taxon>Holothuria</taxon>
    </lineage>
</organism>
<dbReference type="Pfam" id="PF21788">
    <property type="entry name" value="TNP-like_GBD"/>
    <property type="match status" value="1"/>
</dbReference>
<evidence type="ECO:0000313" key="3">
    <source>
        <dbReference type="Proteomes" id="UP001152320"/>
    </source>
</evidence>